<evidence type="ECO:0000256" key="1">
    <source>
        <dbReference type="ARBA" id="ARBA00000707"/>
    </source>
</evidence>
<feature type="compositionally biased region" description="Low complexity" evidence="7">
    <location>
        <begin position="334"/>
        <end position="350"/>
    </location>
</feature>
<feature type="active site" evidence="6">
    <location>
        <position position="14"/>
    </location>
</feature>
<dbReference type="GO" id="GO:0016579">
    <property type="term" value="P:protein deubiquitination"/>
    <property type="evidence" value="ECO:0007669"/>
    <property type="project" value="InterPro"/>
</dbReference>
<gene>
    <name evidence="9" type="ORF">ARALYDRAFT_481877</name>
</gene>
<feature type="domain" description="Josephin" evidence="8">
    <location>
        <begin position="1"/>
        <end position="188"/>
    </location>
</feature>
<sequence>MAKIYHERQRLQFCLLHSLNNLFQEKDAFTKESLNSIAEKLVDDDPNKETWTPLSFLLKPHHNTLTGNYDVNVMIKALEGKGKSVVWHDKRCGASLIDLDDADTLMGIVLNVPVKRYGGLWRSRHWVVVRKINGVWYNLDSDLVVPQLFRDGDEVRGFLDQNLSLGGEVLLYMSCSLISNIVDHVREKFSEFAPLMSFGTNDLHVSKYKIFSLVIYNQLTNHSLIIALISMMFSHVRNHSPEPEVSSKVSAIYKATGTKRFNANTRPVTPGKQSSVNGPYGKNPGCTTSCGLRLPRKTECTAARLIKHLSCKFVLGLRLVVMRKKKKKKRSPPLKKASSSGISQPSVISVVNDNNHRSDAIEDCIQFINSSSSFTRSSSDSGRKS</sequence>
<evidence type="ECO:0000313" key="9">
    <source>
        <dbReference type="EMBL" id="EFH55483.1"/>
    </source>
</evidence>
<comment type="catalytic activity">
    <reaction evidence="1">
        <text>Thiol-dependent hydrolysis of ester, thioester, amide, peptide and isopeptide bonds formed by the C-terminal Gly of ubiquitin (a 76-residue protein attached to proteins as an intracellular targeting signal).</text>
        <dbReference type="EC" id="3.4.19.12"/>
    </reaction>
</comment>
<dbReference type="STRING" id="81972.D7LLB5"/>
<dbReference type="Gene3D" id="3.90.70.40">
    <property type="match status" value="1"/>
</dbReference>
<evidence type="ECO:0000256" key="4">
    <source>
        <dbReference type="ARBA" id="ARBA00022786"/>
    </source>
</evidence>
<dbReference type="SMART" id="SM01246">
    <property type="entry name" value="Josephin"/>
    <property type="match status" value="1"/>
</dbReference>
<dbReference type="Pfam" id="PF02099">
    <property type="entry name" value="Josephin"/>
    <property type="match status" value="1"/>
</dbReference>
<keyword evidence="10" id="KW-1185">Reference proteome</keyword>
<dbReference type="EMBL" id="GL348716">
    <property type="protein sequence ID" value="EFH55483.1"/>
    <property type="molecule type" value="Genomic_DNA"/>
</dbReference>
<dbReference type="Proteomes" id="UP000008694">
    <property type="component" value="Unassembled WGS sequence"/>
</dbReference>
<keyword evidence="3" id="KW-0645">Protease</keyword>
<evidence type="ECO:0000256" key="3">
    <source>
        <dbReference type="ARBA" id="ARBA00022670"/>
    </source>
</evidence>
<keyword evidence="5 6" id="KW-0378">Hydrolase</keyword>
<dbReference type="PANTHER" id="PTHR13291:SF0">
    <property type="entry name" value="JOSEPHIN-LIKE PROTEIN"/>
    <property type="match status" value="1"/>
</dbReference>
<dbReference type="Gramene" id="fgenesh2_kg.4__937__AT2G29640.1">
    <property type="protein sequence ID" value="fgenesh2_kg.4__937__AT2G29640.1"/>
    <property type="gene ID" value="fgenesh2_kg.4__937__AT2G29640.1"/>
</dbReference>
<reference evidence="10" key="1">
    <citation type="journal article" date="2011" name="Nat. Genet.">
        <title>The Arabidopsis lyrata genome sequence and the basis of rapid genome size change.</title>
        <authorList>
            <person name="Hu T.T."/>
            <person name="Pattyn P."/>
            <person name="Bakker E.G."/>
            <person name="Cao J."/>
            <person name="Cheng J.-F."/>
            <person name="Clark R.M."/>
            <person name="Fahlgren N."/>
            <person name="Fawcett J.A."/>
            <person name="Grimwood J."/>
            <person name="Gundlach H."/>
            <person name="Haberer G."/>
            <person name="Hollister J.D."/>
            <person name="Ossowski S."/>
            <person name="Ottilar R.P."/>
            <person name="Salamov A.A."/>
            <person name="Schneeberger K."/>
            <person name="Spannagl M."/>
            <person name="Wang X."/>
            <person name="Yang L."/>
            <person name="Nasrallah M.E."/>
            <person name="Bergelson J."/>
            <person name="Carrington J.C."/>
            <person name="Gaut B.S."/>
            <person name="Schmutz J."/>
            <person name="Mayer K.F.X."/>
            <person name="Van de Peer Y."/>
            <person name="Grigoriev I.V."/>
            <person name="Nordborg M."/>
            <person name="Weigel D."/>
            <person name="Guo Y.-L."/>
        </authorList>
    </citation>
    <scope>NUCLEOTIDE SEQUENCE [LARGE SCALE GENOMIC DNA]</scope>
    <source>
        <strain evidence="10">cv. MN47</strain>
    </source>
</reference>
<dbReference type="PROSITE" id="PS50957">
    <property type="entry name" value="JOSEPHIN"/>
    <property type="match status" value="1"/>
</dbReference>
<proteinExistence type="predicted"/>
<feature type="active site" evidence="6">
    <location>
        <position position="125"/>
    </location>
</feature>
<dbReference type="eggNOG" id="KOG2934">
    <property type="taxonomic scope" value="Eukaryota"/>
</dbReference>
<evidence type="ECO:0000256" key="2">
    <source>
        <dbReference type="ARBA" id="ARBA00012759"/>
    </source>
</evidence>
<dbReference type="AlphaFoldDB" id="D7LLB5"/>
<keyword evidence="4" id="KW-0833">Ubl conjugation pathway</keyword>
<accession>D7LLB5</accession>
<dbReference type="InterPro" id="IPR006155">
    <property type="entry name" value="Josephin"/>
</dbReference>
<evidence type="ECO:0000256" key="7">
    <source>
        <dbReference type="SAM" id="MobiDB-lite"/>
    </source>
</evidence>
<evidence type="ECO:0000313" key="10">
    <source>
        <dbReference type="Proteomes" id="UP000008694"/>
    </source>
</evidence>
<feature type="region of interest" description="Disordered" evidence="7">
    <location>
        <begin position="325"/>
        <end position="350"/>
    </location>
</feature>
<dbReference type="MEROPS" id="C86.A02"/>
<evidence type="ECO:0000259" key="8">
    <source>
        <dbReference type="PROSITE" id="PS50957"/>
    </source>
</evidence>
<dbReference type="InterPro" id="IPR040053">
    <property type="entry name" value="JOSD1/2"/>
</dbReference>
<dbReference type="EC" id="3.4.19.12" evidence="2"/>
<dbReference type="GO" id="GO:0004843">
    <property type="term" value="F:cysteine-type deubiquitinase activity"/>
    <property type="evidence" value="ECO:0007669"/>
    <property type="project" value="UniProtKB-EC"/>
</dbReference>
<protein>
    <recommendedName>
        <fullName evidence="2">ubiquitinyl hydrolase 1</fullName>
        <ecNumber evidence="2">3.4.19.12</ecNumber>
    </recommendedName>
</protein>
<feature type="active site" evidence="6">
    <location>
        <position position="140"/>
    </location>
</feature>
<evidence type="ECO:0000256" key="6">
    <source>
        <dbReference type="PROSITE-ProRule" id="PRU00331"/>
    </source>
</evidence>
<dbReference type="HOGENOM" id="CLU_065889_0_0_1"/>
<dbReference type="GO" id="GO:0006508">
    <property type="term" value="P:proteolysis"/>
    <property type="evidence" value="ECO:0007669"/>
    <property type="project" value="UniProtKB-KW"/>
</dbReference>
<name>D7LLB5_ARALL</name>
<evidence type="ECO:0000256" key="5">
    <source>
        <dbReference type="ARBA" id="ARBA00022801"/>
    </source>
</evidence>
<organism evidence="10">
    <name type="scientific">Arabidopsis lyrata subsp. lyrata</name>
    <name type="common">Lyre-leaved rock-cress</name>
    <dbReference type="NCBI Taxonomy" id="81972"/>
    <lineage>
        <taxon>Eukaryota</taxon>
        <taxon>Viridiplantae</taxon>
        <taxon>Streptophyta</taxon>
        <taxon>Embryophyta</taxon>
        <taxon>Tracheophyta</taxon>
        <taxon>Spermatophyta</taxon>
        <taxon>Magnoliopsida</taxon>
        <taxon>eudicotyledons</taxon>
        <taxon>Gunneridae</taxon>
        <taxon>Pentapetalae</taxon>
        <taxon>rosids</taxon>
        <taxon>malvids</taxon>
        <taxon>Brassicales</taxon>
        <taxon>Brassicaceae</taxon>
        <taxon>Camelineae</taxon>
        <taxon>Arabidopsis</taxon>
    </lineage>
</organism>
<dbReference type="PANTHER" id="PTHR13291">
    <property type="entry name" value="JOSEPHIN 1, 2"/>
    <property type="match status" value="1"/>
</dbReference>